<keyword evidence="3" id="KW-1185">Reference proteome</keyword>
<feature type="region of interest" description="Disordered" evidence="1">
    <location>
        <begin position="57"/>
        <end position="77"/>
    </location>
</feature>
<evidence type="ECO:0000256" key="1">
    <source>
        <dbReference type="SAM" id="MobiDB-lite"/>
    </source>
</evidence>
<dbReference type="Proteomes" id="UP000516173">
    <property type="component" value="Chromosome"/>
</dbReference>
<organism evidence="2 3">
    <name type="scientific">Nocardia wallacei</name>
    <dbReference type="NCBI Taxonomy" id="480035"/>
    <lineage>
        <taxon>Bacteria</taxon>
        <taxon>Bacillati</taxon>
        <taxon>Actinomycetota</taxon>
        <taxon>Actinomycetes</taxon>
        <taxon>Mycobacteriales</taxon>
        <taxon>Nocardiaceae</taxon>
        <taxon>Nocardia</taxon>
    </lineage>
</organism>
<reference evidence="2 3" key="1">
    <citation type="submission" date="2020-08" db="EMBL/GenBank/DDBJ databases">
        <title>Genome Sequencing of Nocardia wallacei strain FMUON74 and assembly.</title>
        <authorList>
            <person name="Toyokawa M."/>
            <person name="Uesaka K."/>
        </authorList>
    </citation>
    <scope>NUCLEOTIDE SEQUENCE [LARGE SCALE GENOMIC DNA]</scope>
    <source>
        <strain evidence="2 3">FMUON74</strain>
    </source>
</reference>
<evidence type="ECO:0000313" key="3">
    <source>
        <dbReference type="Proteomes" id="UP000516173"/>
    </source>
</evidence>
<evidence type="ECO:0000313" key="2">
    <source>
        <dbReference type="EMBL" id="BCK58529.1"/>
    </source>
</evidence>
<name>A0A7G1KWY0_9NOCA</name>
<protein>
    <submittedName>
        <fullName evidence="2">Uncharacterized protein</fullName>
    </submittedName>
</protein>
<dbReference type="KEGG" id="nwl:NWFMUON74_63010"/>
<dbReference type="AlphaFoldDB" id="A0A7G1KWY0"/>
<sequence length="87" mass="9266">MSLRQSCLCGSHVSAAVMSLRQGVTKGDELTEHIRADIDALNKAVLALRNPSRCSPTHYRAGKISGTRTKPGKADGRSVIIVGPRPV</sequence>
<accession>A0A7G1KWY0</accession>
<gene>
    <name evidence="2" type="ORF">NWFMUON74_63010</name>
</gene>
<proteinExistence type="predicted"/>
<dbReference type="EMBL" id="AP023396">
    <property type="protein sequence ID" value="BCK58529.1"/>
    <property type="molecule type" value="Genomic_DNA"/>
</dbReference>